<reference evidence="1 2" key="1">
    <citation type="submission" date="2014-04" db="EMBL/GenBank/DDBJ databases">
        <authorList>
            <consortium name="DOE Joint Genome Institute"/>
            <person name="Kuo A."/>
            <person name="Tarkka M."/>
            <person name="Buscot F."/>
            <person name="Kohler A."/>
            <person name="Nagy L.G."/>
            <person name="Floudas D."/>
            <person name="Copeland A."/>
            <person name="Barry K.W."/>
            <person name="Cichocki N."/>
            <person name="Veneault-Fourrey C."/>
            <person name="LaButti K."/>
            <person name="Lindquist E.A."/>
            <person name="Lipzen A."/>
            <person name="Lundell T."/>
            <person name="Morin E."/>
            <person name="Murat C."/>
            <person name="Sun H."/>
            <person name="Tunlid A."/>
            <person name="Henrissat B."/>
            <person name="Grigoriev I.V."/>
            <person name="Hibbett D.S."/>
            <person name="Martin F."/>
            <person name="Nordberg H.P."/>
            <person name="Cantor M.N."/>
            <person name="Hua S.X."/>
        </authorList>
    </citation>
    <scope>NUCLEOTIDE SEQUENCE [LARGE SCALE GENOMIC DNA]</scope>
    <source>
        <strain evidence="1 2">F 1598</strain>
    </source>
</reference>
<gene>
    <name evidence="1" type="ORF">PILCRDRAFT_248789</name>
</gene>
<protein>
    <submittedName>
        <fullName evidence="1">Uncharacterized protein</fullName>
    </submittedName>
</protein>
<dbReference type="InParanoid" id="A0A0C3G8T5"/>
<evidence type="ECO:0000313" key="1">
    <source>
        <dbReference type="EMBL" id="KIM88144.1"/>
    </source>
</evidence>
<dbReference type="EMBL" id="KN832977">
    <property type="protein sequence ID" value="KIM88144.1"/>
    <property type="molecule type" value="Genomic_DNA"/>
</dbReference>
<dbReference type="HOGENOM" id="CLU_2961620_0_0_1"/>
<proteinExistence type="predicted"/>
<organism evidence="1 2">
    <name type="scientific">Piloderma croceum (strain F 1598)</name>
    <dbReference type="NCBI Taxonomy" id="765440"/>
    <lineage>
        <taxon>Eukaryota</taxon>
        <taxon>Fungi</taxon>
        <taxon>Dikarya</taxon>
        <taxon>Basidiomycota</taxon>
        <taxon>Agaricomycotina</taxon>
        <taxon>Agaricomycetes</taxon>
        <taxon>Agaricomycetidae</taxon>
        <taxon>Atheliales</taxon>
        <taxon>Atheliaceae</taxon>
        <taxon>Piloderma</taxon>
    </lineage>
</organism>
<reference evidence="2" key="2">
    <citation type="submission" date="2015-01" db="EMBL/GenBank/DDBJ databases">
        <title>Evolutionary Origins and Diversification of the Mycorrhizal Mutualists.</title>
        <authorList>
            <consortium name="DOE Joint Genome Institute"/>
            <consortium name="Mycorrhizal Genomics Consortium"/>
            <person name="Kohler A."/>
            <person name="Kuo A."/>
            <person name="Nagy L.G."/>
            <person name="Floudas D."/>
            <person name="Copeland A."/>
            <person name="Barry K.W."/>
            <person name="Cichocki N."/>
            <person name="Veneault-Fourrey C."/>
            <person name="LaButti K."/>
            <person name="Lindquist E.A."/>
            <person name="Lipzen A."/>
            <person name="Lundell T."/>
            <person name="Morin E."/>
            <person name="Murat C."/>
            <person name="Riley R."/>
            <person name="Ohm R."/>
            <person name="Sun H."/>
            <person name="Tunlid A."/>
            <person name="Henrissat B."/>
            <person name="Grigoriev I.V."/>
            <person name="Hibbett D.S."/>
            <person name="Martin F."/>
        </authorList>
    </citation>
    <scope>NUCLEOTIDE SEQUENCE [LARGE SCALE GENOMIC DNA]</scope>
    <source>
        <strain evidence="2">F 1598</strain>
    </source>
</reference>
<sequence>MPSRPGIFAVSHDTQIHLDPKYQSDGQIYTVNTYNQSGTRLDQTSGGIESGERRLRGMI</sequence>
<dbReference type="Proteomes" id="UP000054166">
    <property type="component" value="Unassembled WGS sequence"/>
</dbReference>
<evidence type="ECO:0000313" key="2">
    <source>
        <dbReference type="Proteomes" id="UP000054166"/>
    </source>
</evidence>
<name>A0A0C3G8T5_PILCF</name>
<keyword evidence="2" id="KW-1185">Reference proteome</keyword>
<accession>A0A0C3G8T5</accession>
<dbReference type="AlphaFoldDB" id="A0A0C3G8T5"/>